<dbReference type="AlphaFoldDB" id="A0A1R2BC83"/>
<evidence type="ECO:0000313" key="1">
    <source>
        <dbReference type="EMBL" id="OMJ74377.1"/>
    </source>
</evidence>
<accession>A0A1R2BC83</accession>
<sequence length="142" mass="15946">MFVRILLFTPNVMKSLGLYTEALGLRCVNLSENYAEVQDTNGTTIIISKAPSLAYTYTGFNPILMFQSKNFEEVLDRVQKYGCQTEGPSVESDAGKVSYLKSPEGLSFALKEVKETENHSSTQEEDHPAAEEIKKFIRKLKL</sequence>
<dbReference type="OrthoDB" id="10267381at2759"/>
<gene>
    <name evidence="1" type="ORF">SteCoe_26701</name>
</gene>
<evidence type="ECO:0000313" key="2">
    <source>
        <dbReference type="Proteomes" id="UP000187209"/>
    </source>
</evidence>
<reference evidence="1 2" key="1">
    <citation type="submission" date="2016-11" db="EMBL/GenBank/DDBJ databases">
        <title>The macronuclear genome of Stentor coeruleus: a giant cell with tiny introns.</title>
        <authorList>
            <person name="Slabodnick M."/>
            <person name="Ruby J.G."/>
            <person name="Reiff S.B."/>
            <person name="Swart E.C."/>
            <person name="Gosai S."/>
            <person name="Prabakaran S."/>
            <person name="Witkowska E."/>
            <person name="Larue G.E."/>
            <person name="Fisher S."/>
            <person name="Freeman R.M."/>
            <person name="Gunawardena J."/>
            <person name="Chu W."/>
            <person name="Stover N.A."/>
            <person name="Gregory B.D."/>
            <person name="Nowacki M."/>
            <person name="Derisi J."/>
            <person name="Roy S.W."/>
            <person name="Marshall W.F."/>
            <person name="Sood P."/>
        </authorList>
    </citation>
    <scope>NUCLEOTIDE SEQUENCE [LARGE SCALE GENOMIC DNA]</scope>
    <source>
        <strain evidence="1">WM001</strain>
    </source>
</reference>
<dbReference type="InterPro" id="IPR029068">
    <property type="entry name" value="Glyas_Bleomycin-R_OHBP_Dase"/>
</dbReference>
<name>A0A1R2BC83_9CILI</name>
<dbReference type="Gene3D" id="3.10.180.10">
    <property type="entry name" value="2,3-Dihydroxybiphenyl 1,2-Dioxygenase, domain 1"/>
    <property type="match status" value="1"/>
</dbReference>
<dbReference type="SUPFAM" id="SSF54593">
    <property type="entry name" value="Glyoxalase/Bleomycin resistance protein/Dihydroxybiphenyl dioxygenase"/>
    <property type="match status" value="1"/>
</dbReference>
<proteinExistence type="predicted"/>
<dbReference type="Proteomes" id="UP000187209">
    <property type="component" value="Unassembled WGS sequence"/>
</dbReference>
<keyword evidence="2" id="KW-1185">Reference proteome</keyword>
<organism evidence="1 2">
    <name type="scientific">Stentor coeruleus</name>
    <dbReference type="NCBI Taxonomy" id="5963"/>
    <lineage>
        <taxon>Eukaryota</taxon>
        <taxon>Sar</taxon>
        <taxon>Alveolata</taxon>
        <taxon>Ciliophora</taxon>
        <taxon>Postciliodesmatophora</taxon>
        <taxon>Heterotrichea</taxon>
        <taxon>Heterotrichida</taxon>
        <taxon>Stentoridae</taxon>
        <taxon>Stentor</taxon>
    </lineage>
</organism>
<dbReference type="EMBL" id="MPUH01000755">
    <property type="protein sequence ID" value="OMJ74377.1"/>
    <property type="molecule type" value="Genomic_DNA"/>
</dbReference>
<protein>
    <recommendedName>
        <fullName evidence="3">VOC domain-containing protein</fullName>
    </recommendedName>
</protein>
<evidence type="ECO:0008006" key="3">
    <source>
        <dbReference type="Google" id="ProtNLM"/>
    </source>
</evidence>
<comment type="caution">
    <text evidence="1">The sequence shown here is derived from an EMBL/GenBank/DDBJ whole genome shotgun (WGS) entry which is preliminary data.</text>
</comment>